<evidence type="ECO:0000313" key="2">
    <source>
        <dbReference type="Proteomes" id="UP000683925"/>
    </source>
</evidence>
<proteinExistence type="predicted"/>
<gene>
    <name evidence="1" type="ORF">POCTA_138.1.T1350118</name>
</gene>
<reference evidence="1" key="1">
    <citation type="submission" date="2021-01" db="EMBL/GenBank/DDBJ databases">
        <authorList>
            <consortium name="Genoscope - CEA"/>
            <person name="William W."/>
        </authorList>
    </citation>
    <scope>NUCLEOTIDE SEQUENCE</scope>
</reference>
<dbReference type="AlphaFoldDB" id="A0A8S1XVH1"/>
<keyword evidence="2" id="KW-1185">Reference proteome</keyword>
<name>A0A8S1XVH1_PAROT</name>
<organism evidence="1 2">
    <name type="scientific">Paramecium octaurelia</name>
    <dbReference type="NCBI Taxonomy" id="43137"/>
    <lineage>
        <taxon>Eukaryota</taxon>
        <taxon>Sar</taxon>
        <taxon>Alveolata</taxon>
        <taxon>Ciliophora</taxon>
        <taxon>Intramacronucleata</taxon>
        <taxon>Oligohymenophorea</taxon>
        <taxon>Peniculida</taxon>
        <taxon>Parameciidae</taxon>
        <taxon>Paramecium</taxon>
    </lineage>
</organism>
<dbReference type="Proteomes" id="UP000683925">
    <property type="component" value="Unassembled WGS sequence"/>
</dbReference>
<dbReference type="EMBL" id="CAJJDP010000136">
    <property type="protein sequence ID" value="CAD8205421.1"/>
    <property type="molecule type" value="Genomic_DNA"/>
</dbReference>
<accession>A0A8S1XVH1</accession>
<protein>
    <submittedName>
        <fullName evidence="1">Uncharacterized protein</fullName>
    </submittedName>
</protein>
<evidence type="ECO:0000313" key="1">
    <source>
        <dbReference type="EMBL" id="CAD8205421.1"/>
    </source>
</evidence>
<sequence>MLIIKQQRNLLRKTTLKQQFIPSSPDTQRRASCYCDQCGKLTRLQSLFFNTPLTVQQHLKSAQSTSQQITQIKKQISTSFHLPYPHKMDTEKKIKRRSSCNCDLCGNQTNFQQTANYKIPQRQALHQDSFRNFIIKKQLGRVFKEISDHNLIEQSAITFRSNRDAKLKCSCKSPFLIKHEMSRKGRAIQKFYESKGLLQSIDLRRQKTEKSPPAGLLIKPYHKLSKYSKTSDKLMPLIRFKSTLN</sequence>
<comment type="caution">
    <text evidence="1">The sequence shown here is derived from an EMBL/GenBank/DDBJ whole genome shotgun (WGS) entry which is preliminary data.</text>
</comment>
<dbReference type="OMA" id="QRRASCY"/>
<dbReference type="OrthoDB" id="10295143at2759"/>